<dbReference type="InterPro" id="IPR015421">
    <property type="entry name" value="PyrdxlP-dep_Trfase_major"/>
</dbReference>
<organism evidence="2 3">
    <name type="scientific">Alicyclobacillus cellulosilyticus</name>
    <dbReference type="NCBI Taxonomy" id="1003997"/>
    <lineage>
        <taxon>Bacteria</taxon>
        <taxon>Bacillati</taxon>
        <taxon>Bacillota</taxon>
        <taxon>Bacilli</taxon>
        <taxon>Bacillales</taxon>
        <taxon>Alicyclobacillaceae</taxon>
        <taxon>Alicyclobacillus</taxon>
    </lineage>
</organism>
<evidence type="ECO:0000313" key="3">
    <source>
        <dbReference type="Proteomes" id="UP000637695"/>
    </source>
</evidence>
<keyword evidence="3" id="KW-1185">Reference proteome</keyword>
<dbReference type="InterPro" id="IPR015422">
    <property type="entry name" value="PyrdxlP-dep_Trfase_small"/>
</dbReference>
<dbReference type="SUPFAM" id="SSF53383">
    <property type="entry name" value="PLP-dependent transferases"/>
    <property type="match status" value="1"/>
</dbReference>
<dbReference type="GO" id="GO:0016829">
    <property type="term" value="F:lyase activity"/>
    <property type="evidence" value="ECO:0007669"/>
    <property type="project" value="UniProtKB-KW"/>
</dbReference>
<comment type="caution">
    <text evidence="2">The sequence shown here is derived from an EMBL/GenBank/DDBJ whole genome shotgun (WGS) entry which is preliminary data.</text>
</comment>
<dbReference type="PANTHER" id="PTHR43586">
    <property type="entry name" value="CYSTEINE DESULFURASE"/>
    <property type="match status" value="1"/>
</dbReference>
<dbReference type="EMBL" id="BMOY01000020">
    <property type="protein sequence ID" value="GGJ06675.1"/>
    <property type="molecule type" value="Genomic_DNA"/>
</dbReference>
<reference evidence="2" key="2">
    <citation type="submission" date="2020-09" db="EMBL/GenBank/DDBJ databases">
        <authorList>
            <person name="Sun Q."/>
            <person name="Ohkuma M."/>
        </authorList>
    </citation>
    <scope>NUCLEOTIDE SEQUENCE</scope>
    <source>
        <strain evidence="2">JCM 18487</strain>
    </source>
</reference>
<dbReference type="Proteomes" id="UP000637695">
    <property type="component" value="Unassembled WGS sequence"/>
</dbReference>
<dbReference type="InterPro" id="IPR015424">
    <property type="entry name" value="PyrdxlP-dep_Trfase"/>
</dbReference>
<dbReference type="Gene3D" id="3.90.1150.10">
    <property type="entry name" value="Aspartate Aminotransferase, domain 1"/>
    <property type="match status" value="1"/>
</dbReference>
<evidence type="ECO:0000313" key="2">
    <source>
        <dbReference type="EMBL" id="GGJ06675.1"/>
    </source>
</evidence>
<name>A0A917KDN7_9BACL</name>
<dbReference type="PANTHER" id="PTHR43586:SF4">
    <property type="entry name" value="ISOPENICILLIN N EPIMERASE"/>
    <property type="match status" value="1"/>
</dbReference>
<dbReference type="RefSeq" id="WP_188882132.1">
    <property type="nucleotide sequence ID" value="NZ_BMOY01000020.1"/>
</dbReference>
<gene>
    <name evidence="2" type="ORF">GCM10010885_14770</name>
</gene>
<dbReference type="Gene3D" id="3.40.640.10">
    <property type="entry name" value="Type I PLP-dependent aspartate aminotransferase-like (Major domain)"/>
    <property type="match status" value="1"/>
</dbReference>
<dbReference type="Pfam" id="PF00266">
    <property type="entry name" value="Aminotran_5"/>
    <property type="match status" value="1"/>
</dbReference>
<feature type="domain" description="Aminotransferase class V" evidence="1">
    <location>
        <begin position="29"/>
        <end position="375"/>
    </location>
</feature>
<reference evidence="2" key="1">
    <citation type="journal article" date="2014" name="Int. J. Syst. Evol. Microbiol.">
        <title>Complete genome sequence of Corynebacterium casei LMG S-19264T (=DSM 44701T), isolated from a smear-ripened cheese.</title>
        <authorList>
            <consortium name="US DOE Joint Genome Institute (JGI-PGF)"/>
            <person name="Walter F."/>
            <person name="Albersmeier A."/>
            <person name="Kalinowski J."/>
            <person name="Ruckert C."/>
        </authorList>
    </citation>
    <scope>NUCLEOTIDE SEQUENCE</scope>
    <source>
        <strain evidence="2">JCM 18487</strain>
    </source>
</reference>
<dbReference type="AlphaFoldDB" id="A0A917KDN7"/>
<dbReference type="InterPro" id="IPR000192">
    <property type="entry name" value="Aminotrans_V_dom"/>
</dbReference>
<accession>A0A917KDN7</accession>
<protein>
    <submittedName>
        <fullName evidence="2">Cysteine lyase</fullName>
    </submittedName>
</protein>
<sequence length="428" mass="45213">MTLADNLRRHFPVVRHTAYLATSVRGAVPDLALEAMQKALAWEAEFGGGHPEYAQRLQQARARVREHLAALLCTRPDRIALTDGAAHAVQLVLHGLPLWPGDEVVVSDDVDAAVWLAVHLQRQRRGIVVRVVDGRLAPDDLVAAVNAMTGPRTRLVVTAHVSPATGQRQPVERLCEVAHAKQAFLLVDGRQGAGVDAVDVEAAGIDFYAVDGGTWLCGPEGVGALYVRRDAWSVLEPAFAGPSALAAPGAVQPYGGFWLAPNAARFDCAHAGLAAWTGWAEALRFLRAEAGWDFIRTRVRGLSGYLLDRLLSMDGVRVWTPREGRAGLVVFQTARLAPDAVAAACAARDVRVEVLPDAVRAATAMYNQEADIDRLVQALAEAGSLRGRDSASLHGHDGAAAAGAAAAGTAAAGTEAAHDLSSGARPGR</sequence>
<keyword evidence="2" id="KW-0456">Lyase</keyword>
<evidence type="ECO:0000259" key="1">
    <source>
        <dbReference type="Pfam" id="PF00266"/>
    </source>
</evidence>
<proteinExistence type="predicted"/>